<dbReference type="OrthoDB" id="2636571at2759"/>
<dbReference type="HOGENOM" id="CLU_2298386_0_0_1"/>
<dbReference type="Proteomes" id="UP000054538">
    <property type="component" value="Unassembled WGS sequence"/>
</dbReference>
<proteinExistence type="predicted"/>
<protein>
    <recommendedName>
        <fullName evidence="3">DUF659 domain-containing protein</fullName>
    </recommendedName>
</protein>
<sequence>RFIVHANIAFSAAKNWFFQNFVDELFPSYNVPSRNVLSHSLMNAELCRVQLEEVALVKEQKRLTFLLDGWEDLLKCSLYGALAAEINQYPIVLKLADMTGQ</sequence>
<reference evidence="2" key="2">
    <citation type="submission" date="2015-01" db="EMBL/GenBank/DDBJ databases">
        <title>Evolutionary Origins and Diversification of the Mycorrhizal Mutualists.</title>
        <authorList>
            <consortium name="DOE Joint Genome Institute"/>
            <consortium name="Mycorrhizal Genomics Consortium"/>
            <person name="Kohler A."/>
            <person name="Kuo A."/>
            <person name="Nagy L.G."/>
            <person name="Floudas D."/>
            <person name="Copeland A."/>
            <person name="Barry K.W."/>
            <person name="Cichocki N."/>
            <person name="Veneault-Fourrey C."/>
            <person name="LaButti K."/>
            <person name="Lindquist E.A."/>
            <person name="Lipzen A."/>
            <person name="Lundell T."/>
            <person name="Morin E."/>
            <person name="Murat C."/>
            <person name="Riley R."/>
            <person name="Ohm R."/>
            <person name="Sun H."/>
            <person name="Tunlid A."/>
            <person name="Henrissat B."/>
            <person name="Grigoriev I.V."/>
            <person name="Hibbett D.S."/>
            <person name="Martin F."/>
        </authorList>
    </citation>
    <scope>NUCLEOTIDE SEQUENCE [LARGE SCALE GENOMIC DNA]</scope>
    <source>
        <strain evidence="2">Ve08.2h10</strain>
    </source>
</reference>
<keyword evidence="2" id="KW-1185">Reference proteome</keyword>
<evidence type="ECO:0008006" key="3">
    <source>
        <dbReference type="Google" id="ProtNLM"/>
    </source>
</evidence>
<gene>
    <name evidence="1" type="ORF">PAXRUDRAFT_173244</name>
</gene>
<dbReference type="EMBL" id="KN828215">
    <property type="protein sequence ID" value="KIK75288.1"/>
    <property type="molecule type" value="Genomic_DNA"/>
</dbReference>
<accession>A0A0D0CJB2</accession>
<feature type="non-terminal residue" evidence="1">
    <location>
        <position position="1"/>
    </location>
</feature>
<name>A0A0D0CJB2_9AGAM</name>
<evidence type="ECO:0000313" key="2">
    <source>
        <dbReference type="Proteomes" id="UP000054538"/>
    </source>
</evidence>
<reference evidence="1 2" key="1">
    <citation type="submission" date="2014-04" db="EMBL/GenBank/DDBJ databases">
        <authorList>
            <consortium name="DOE Joint Genome Institute"/>
            <person name="Kuo A."/>
            <person name="Kohler A."/>
            <person name="Jargeat P."/>
            <person name="Nagy L.G."/>
            <person name="Floudas D."/>
            <person name="Copeland A."/>
            <person name="Barry K.W."/>
            <person name="Cichocki N."/>
            <person name="Veneault-Fourrey C."/>
            <person name="LaButti K."/>
            <person name="Lindquist E.A."/>
            <person name="Lipzen A."/>
            <person name="Lundell T."/>
            <person name="Morin E."/>
            <person name="Murat C."/>
            <person name="Sun H."/>
            <person name="Tunlid A."/>
            <person name="Henrissat B."/>
            <person name="Grigoriev I.V."/>
            <person name="Hibbett D.S."/>
            <person name="Martin F."/>
            <person name="Nordberg H.P."/>
            <person name="Cantor M.N."/>
            <person name="Hua S.X."/>
        </authorList>
    </citation>
    <scope>NUCLEOTIDE SEQUENCE [LARGE SCALE GENOMIC DNA]</scope>
    <source>
        <strain evidence="1 2">Ve08.2h10</strain>
    </source>
</reference>
<dbReference type="InParanoid" id="A0A0D0CJB2"/>
<dbReference type="AlphaFoldDB" id="A0A0D0CJB2"/>
<organism evidence="1 2">
    <name type="scientific">Paxillus rubicundulus Ve08.2h10</name>
    <dbReference type="NCBI Taxonomy" id="930991"/>
    <lineage>
        <taxon>Eukaryota</taxon>
        <taxon>Fungi</taxon>
        <taxon>Dikarya</taxon>
        <taxon>Basidiomycota</taxon>
        <taxon>Agaricomycotina</taxon>
        <taxon>Agaricomycetes</taxon>
        <taxon>Agaricomycetidae</taxon>
        <taxon>Boletales</taxon>
        <taxon>Paxilineae</taxon>
        <taxon>Paxillaceae</taxon>
        <taxon>Paxillus</taxon>
    </lineage>
</organism>
<evidence type="ECO:0000313" key="1">
    <source>
        <dbReference type="EMBL" id="KIK75288.1"/>
    </source>
</evidence>